<feature type="transmembrane region" description="Helical" evidence="10">
    <location>
        <begin position="123"/>
        <end position="147"/>
    </location>
</feature>
<protein>
    <recommendedName>
        <fullName evidence="10">Palmitoyltransferase</fullName>
        <ecNumber evidence="10">2.3.1.225</ecNumber>
    </recommendedName>
</protein>
<dbReference type="Pfam" id="PF01529">
    <property type="entry name" value="DHHC"/>
    <property type="match status" value="1"/>
</dbReference>
<dbReference type="GO" id="GO:0005783">
    <property type="term" value="C:endoplasmic reticulum"/>
    <property type="evidence" value="ECO:0007669"/>
    <property type="project" value="TreeGrafter"/>
</dbReference>
<evidence type="ECO:0000256" key="4">
    <source>
        <dbReference type="ARBA" id="ARBA00022989"/>
    </source>
</evidence>
<evidence type="ECO:0000313" key="12">
    <source>
        <dbReference type="EMBL" id="CAD9235171.1"/>
    </source>
</evidence>
<comment type="catalytic activity">
    <reaction evidence="9 10">
        <text>L-cysteinyl-[protein] + hexadecanoyl-CoA = S-hexadecanoyl-L-cysteinyl-[protein] + CoA</text>
        <dbReference type="Rhea" id="RHEA:36683"/>
        <dbReference type="Rhea" id="RHEA-COMP:10131"/>
        <dbReference type="Rhea" id="RHEA-COMP:11032"/>
        <dbReference type="ChEBI" id="CHEBI:29950"/>
        <dbReference type="ChEBI" id="CHEBI:57287"/>
        <dbReference type="ChEBI" id="CHEBI:57379"/>
        <dbReference type="ChEBI" id="CHEBI:74151"/>
        <dbReference type="EC" id="2.3.1.225"/>
    </reaction>
</comment>
<comment type="subcellular location">
    <subcellularLocation>
        <location evidence="1">Endomembrane system</location>
        <topology evidence="1">Multi-pass membrane protein</topology>
    </subcellularLocation>
</comment>
<keyword evidence="7" id="KW-0449">Lipoprotein</keyword>
<accession>A0A7S1TFF7</accession>
<evidence type="ECO:0000256" key="5">
    <source>
        <dbReference type="ARBA" id="ARBA00023136"/>
    </source>
</evidence>
<proteinExistence type="inferred from homology"/>
<reference evidence="12" key="1">
    <citation type="submission" date="2021-01" db="EMBL/GenBank/DDBJ databases">
        <authorList>
            <person name="Corre E."/>
            <person name="Pelletier E."/>
            <person name="Niang G."/>
            <person name="Scheremetjew M."/>
            <person name="Finn R."/>
            <person name="Kale V."/>
            <person name="Holt S."/>
            <person name="Cochrane G."/>
            <person name="Meng A."/>
            <person name="Brown T."/>
            <person name="Cohen L."/>
        </authorList>
    </citation>
    <scope>NUCLEOTIDE SEQUENCE</scope>
    <source>
        <strain evidence="12">SAG 36.94</strain>
    </source>
</reference>
<dbReference type="EMBL" id="HBGH01012965">
    <property type="protein sequence ID" value="CAD9235171.1"/>
    <property type="molecule type" value="Transcribed_RNA"/>
</dbReference>
<organism evidence="12">
    <name type="scientific">Compsopogon caeruleus</name>
    <dbReference type="NCBI Taxonomy" id="31354"/>
    <lineage>
        <taxon>Eukaryota</taxon>
        <taxon>Rhodophyta</taxon>
        <taxon>Compsopogonophyceae</taxon>
        <taxon>Compsopogonales</taxon>
        <taxon>Compsopogonaceae</taxon>
        <taxon>Compsopogon</taxon>
    </lineage>
</organism>
<evidence type="ECO:0000256" key="7">
    <source>
        <dbReference type="ARBA" id="ARBA00023288"/>
    </source>
</evidence>
<keyword evidence="8 10" id="KW-0012">Acyltransferase</keyword>
<evidence type="ECO:0000256" key="9">
    <source>
        <dbReference type="ARBA" id="ARBA00048048"/>
    </source>
</evidence>
<name>A0A7S1TFF7_9RHOD</name>
<keyword evidence="6" id="KW-0564">Palmitate</keyword>
<dbReference type="EC" id="2.3.1.225" evidence="10"/>
<evidence type="ECO:0000256" key="1">
    <source>
        <dbReference type="ARBA" id="ARBA00004127"/>
    </source>
</evidence>
<keyword evidence="4 10" id="KW-1133">Transmembrane helix</keyword>
<evidence type="ECO:0000259" key="11">
    <source>
        <dbReference type="Pfam" id="PF01529"/>
    </source>
</evidence>
<dbReference type="GO" id="GO:0005794">
    <property type="term" value="C:Golgi apparatus"/>
    <property type="evidence" value="ECO:0007669"/>
    <property type="project" value="TreeGrafter"/>
</dbReference>
<keyword evidence="2 10" id="KW-0808">Transferase</keyword>
<dbReference type="AlphaFoldDB" id="A0A7S1TFF7"/>
<feature type="transmembrane region" description="Helical" evidence="10">
    <location>
        <begin position="175"/>
        <end position="200"/>
    </location>
</feature>
<dbReference type="GO" id="GO:0019706">
    <property type="term" value="F:protein-cysteine S-palmitoyltransferase activity"/>
    <property type="evidence" value="ECO:0007669"/>
    <property type="project" value="UniProtKB-EC"/>
</dbReference>
<dbReference type="InterPro" id="IPR039859">
    <property type="entry name" value="PFA4/ZDH16/20/ERF2-like"/>
</dbReference>
<dbReference type="PANTHER" id="PTHR22883:SF43">
    <property type="entry name" value="PALMITOYLTRANSFERASE APP"/>
    <property type="match status" value="1"/>
</dbReference>
<keyword evidence="3 10" id="KW-0812">Transmembrane</keyword>
<feature type="domain" description="Palmitoyltransferase DHHC" evidence="11">
    <location>
        <begin position="75"/>
        <end position="213"/>
    </location>
</feature>
<dbReference type="PROSITE" id="PS50216">
    <property type="entry name" value="DHHC"/>
    <property type="match status" value="1"/>
</dbReference>
<evidence type="ECO:0000256" key="6">
    <source>
        <dbReference type="ARBA" id="ARBA00023139"/>
    </source>
</evidence>
<keyword evidence="5 10" id="KW-0472">Membrane</keyword>
<evidence type="ECO:0000256" key="2">
    <source>
        <dbReference type="ARBA" id="ARBA00022679"/>
    </source>
</evidence>
<dbReference type="GO" id="GO:0006612">
    <property type="term" value="P:protein targeting to membrane"/>
    <property type="evidence" value="ECO:0007669"/>
    <property type="project" value="TreeGrafter"/>
</dbReference>
<sequence>MVSVSLPWLVVHWVPGGCIALVISLVLGFVMIPSFLSAATSDPGIIPRSDEHAEEIKSDPSRIRERTLLINGKPYRNRYCETCRIWRPPRASHCSTCNNCVERFDHHCPYLGNCVGRRNYRAFYAFVFSAALQTLLAILVCVAFLVVRTQRFAEAGDDSSDSPFLRTLRSWQTPIVFILAGYCFLAFLFTGTLSAFHVYLMSINSTTAEKVKKTFKELANPFPERGWRSMRILLLSKKPRSKLKKGYEGPPTDFDMTSVIIE</sequence>
<dbReference type="PANTHER" id="PTHR22883">
    <property type="entry name" value="ZINC FINGER DHHC DOMAIN CONTAINING PROTEIN"/>
    <property type="match status" value="1"/>
</dbReference>
<dbReference type="InterPro" id="IPR001594">
    <property type="entry name" value="Palmitoyltrfase_DHHC"/>
</dbReference>
<evidence type="ECO:0000256" key="8">
    <source>
        <dbReference type="ARBA" id="ARBA00023315"/>
    </source>
</evidence>
<evidence type="ECO:0000256" key="3">
    <source>
        <dbReference type="ARBA" id="ARBA00022692"/>
    </source>
</evidence>
<comment type="domain">
    <text evidence="10">The DHHC domain is required for palmitoyltransferase activity.</text>
</comment>
<feature type="transmembrane region" description="Helical" evidence="10">
    <location>
        <begin position="12"/>
        <end position="32"/>
    </location>
</feature>
<gene>
    <name evidence="12" type="ORF">CCAE0312_LOCUS7262</name>
</gene>
<evidence type="ECO:0000256" key="10">
    <source>
        <dbReference type="RuleBase" id="RU079119"/>
    </source>
</evidence>
<comment type="similarity">
    <text evidence="10">Belongs to the DHHC palmitoyltransferase family.</text>
</comment>